<dbReference type="AlphaFoldDB" id="A0ABD2ABH8"/>
<dbReference type="PANTHER" id="PTHR43591">
    <property type="entry name" value="METHYLTRANSFERASE"/>
    <property type="match status" value="1"/>
</dbReference>
<dbReference type="GO" id="GO:0032259">
    <property type="term" value="P:methylation"/>
    <property type="evidence" value="ECO:0007669"/>
    <property type="project" value="UniProtKB-KW"/>
</dbReference>
<keyword evidence="6" id="KW-0472">Membrane</keyword>
<dbReference type="InterPro" id="IPR029063">
    <property type="entry name" value="SAM-dependent_MTases_sf"/>
</dbReference>
<evidence type="ECO:0000256" key="1">
    <source>
        <dbReference type="ARBA" id="ARBA00022603"/>
    </source>
</evidence>
<dbReference type="InterPro" id="IPR004033">
    <property type="entry name" value="UbiE/COQ5_MeTrFase"/>
</dbReference>
<accession>A0ABD2ABH8</accession>
<comment type="subunit">
    <text evidence="5">Component of a multi-subunit COQ enzyme complex, composed of at least COQ3, COQ4, COQ5, COQ6, COQ7 and COQ9. Interacts with PYURF; the interaction is direct, stabilizes COQ5 protein and associates PYURF with COQ enzyme complex.</text>
</comment>
<gene>
    <name evidence="6" type="primary">coq5</name>
    <name evidence="7" type="ORF">V1478_011849</name>
</gene>
<keyword evidence="1 6" id="KW-0489">Methyltransferase</keyword>
<dbReference type="GO" id="GO:0031314">
    <property type="term" value="C:extrinsic component of mitochondrial inner membrane"/>
    <property type="evidence" value="ECO:0007669"/>
    <property type="project" value="UniProtKB-UniRule"/>
</dbReference>
<keyword evidence="4 6" id="KW-0949">S-adenosyl-L-methionine</keyword>
<dbReference type="PROSITE" id="PS01184">
    <property type="entry name" value="UBIE_2"/>
    <property type="match status" value="1"/>
</dbReference>
<dbReference type="InterPro" id="IPR023576">
    <property type="entry name" value="UbiE/COQ5_MeTrFase_CS"/>
</dbReference>
<dbReference type="FunFam" id="3.40.50.150:FF:000064">
    <property type="entry name" value="2-methoxy-6-polyprenyl-1,4-benzoquinol methylase, mitochondrial"/>
    <property type="match status" value="1"/>
</dbReference>
<evidence type="ECO:0000313" key="7">
    <source>
        <dbReference type="EMBL" id="KAL2717973.1"/>
    </source>
</evidence>
<keyword evidence="2 6" id="KW-0808">Transferase</keyword>
<evidence type="ECO:0000256" key="2">
    <source>
        <dbReference type="ARBA" id="ARBA00022679"/>
    </source>
</evidence>
<dbReference type="PANTHER" id="PTHR43591:SF24">
    <property type="entry name" value="2-METHOXY-6-POLYPRENYL-1,4-BENZOQUINOL METHYLASE, MITOCHONDRIAL"/>
    <property type="match status" value="1"/>
</dbReference>
<evidence type="ECO:0000313" key="8">
    <source>
        <dbReference type="Proteomes" id="UP001607302"/>
    </source>
</evidence>
<evidence type="ECO:0000256" key="5">
    <source>
        <dbReference type="ARBA" id="ARBA00046387"/>
    </source>
</evidence>
<dbReference type="Proteomes" id="UP001607302">
    <property type="component" value="Unassembled WGS sequence"/>
</dbReference>
<dbReference type="Pfam" id="PF01209">
    <property type="entry name" value="Ubie_methyltran"/>
    <property type="match status" value="1"/>
</dbReference>
<comment type="subcellular location">
    <subcellularLocation>
        <location evidence="6">Mitochondrion inner membrane</location>
        <topology evidence="6">Peripheral membrane protein</topology>
        <orientation evidence="6">Matrix side</orientation>
    </subcellularLocation>
</comment>
<evidence type="ECO:0000256" key="6">
    <source>
        <dbReference type="HAMAP-Rule" id="MF_03191"/>
    </source>
</evidence>
<dbReference type="NCBIfam" id="TIGR01934">
    <property type="entry name" value="MenG_MenH_UbiE"/>
    <property type="match status" value="1"/>
</dbReference>
<name>A0ABD2ABH8_VESSQ</name>
<feature type="binding site" evidence="6">
    <location>
        <position position="156"/>
    </location>
    <ligand>
        <name>S-adenosyl-L-methionine</name>
        <dbReference type="ChEBI" id="CHEBI:59789"/>
    </ligand>
</feature>
<proteinExistence type="inferred from homology"/>
<dbReference type="CDD" id="cd02440">
    <property type="entry name" value="AdoMet_MTases"/>
    <property type="match status" value="1"/>
</dbReference>
<comment type="function">
    <text evidence="6">Methyltransferase required for the conversion of 2-polyprenyl-6-methoxy-1,4-benzoquinol (DDMQH2) to 2-polyprenyl-3-methyl-6-methoxy-1,4-benzoquinol (DMQH2).</text>
</comment>
<dbReference type="GO" id="GO:0008425">
    <property type="term" value="F:2-methoxy-6-polyprenyl-1,4-benzoquinol methyltransferase activity"/>
    <property type="evidence" value="ECO:0007669"/>
    <property type="project" value="UniProtKB-UniRule"/>
</dbReference>
<reference evidence="7 8" key="1">
    <citation type="journal article" date="2024" name="Ann. Entomol. Soc. Am.">
        <title>Genomic analyses of the southern and eastern yellowjacket wasps (Hymenoptera: Vespidae) reveal evolutionary signatures of social life.</title>
        <authorList>
            <person name="Catto M.A."/>
            <person name="Caine P.B."/>
            <person name="Orr S.E."/>
            <person name="Hunt B.G."/>
            <person name="Goodisman M.A.D."/>
        </authorList>
    </citation>
    <scope>NUCLEOTIDE SEQUENCE [LARGE SCALE GENOMIC DNA]</scope>
    <source>
        <strain evidence="7">233</strain>
        <tissue evidence="7">Head and thorax</tissue>
    </source>
</reference>
<keyword evidence="6" id="KW-0999">Mitochondrion inner membrane</keyword>
<comment type="similarity">
    <text evidence="6">Belongs to the class I-like SAM-binding methyltransferase superfamily. MenG/UbiE family.</text>
</comment>
<dbReference type="PROSITE" id="PS51608">
    <property type="entry name" value="SAM_MT_UBIE"/>
    <property type="match status" value="1"/>
</dbReference>
<evidence type="ECO:0000256" key="3">
    <source>
        <dbReference type="ARBA" id="ARBA00022688"/>
    </source>
</evidence>
<comment type="caution">
    <text evidence="7">The sequence shown here is derived from an EMBL/GenBank/DDBJ whole genome shotgun (WGS) entry which is preliminary data.</text>
</comment>
<keyword evidence="6" id="KW-0496">Mitochondrion</keyword>
<comment type="pathway">
    <text evidence="6">Cofactor biosynthesis; ubiquinone biosynthesis.</text>
</comment>
<keyword evidence="3 6" id="KW-0831">Ubiquinone biosynthesis</keyword>
<evidence type="ECO:0000256" key="4">
    <source>
        <dbReference type="ARBA" id="ARBA00022691"/>
    </source>
</evidence>
<dbReference type="EC" id="2.1.1.201" evidence="6"/>
<dbReference type="SUPFAM" id="SSF53335">
    <property type="entry name" value="S-adenosyl-L-methionine-dependent methyltransferases"/>
    <property type="match status" value="1"/>
</dbReference>
<dbReference type="PROSITE" id="PS01183">
    <property type="entry name" value="UBIE_1"/>
    <property type="match status" value="1"/>
</dbReference>
<dbReference type="HAMAP" id="MF_01813">
    <property type="entry name" value="MenG_UbiE_methyltr"/>
    <property type="match status" value="1"/>
</dbReference>
<organism evidence="7 8">
    <name type="scientific">Vespula squamosa</name>
    <name type="common">Southern yellow jacket</name>
    <name type="synonym">Wasp</name>
    <dbReference type="NCBI Taxonomy" id="30214"/>
    <lineage>
        <taxon>Eukaryota</taxon>
        <taxon>Metazoa</taxon>
        <taxon>Ecdysozoa</taxon>
        <taxon>Arthropoda</taxon>
        <taxon>Hexapoda</taxon>
        <taxon>Insecta</taxon>
        <taxon>Pterygota</taxon>
        <taxon>Neoptera</taxon>
        <taxon>Endopterygota</taxon>
        <taxon>Hymenoptera</taxon>
        <taxon>Apocrita</taxon>
        <taxon>Aculeata</taxon>
        <taxon>Vespoidea</taxon>
        <taxon>Vespidae</taxon>
        <taxon>Vespinae</taxon>
        <taxon>Vespula</taxon>
    </lineage>
</organism>
<dbReference type="Gene3D" id="3.40.50.150">
    <property type="entry name" value="Vaccinia Virus protein VP39"/>
    <property type="match status" value="1"/>
</dbReference>
<keyword evidence="8" id="KW-1185">Reference proteome</keyword>
<feature type="binding site" evidence="6">
    <location>
        <position position="128"/>
    </location>
    <ligand>
        <name>S-adenosyl-L-methionine</name>
        <dbReference type="ChEBI" id="CHEBI:59789"/>
    </ligand>
</feature>
<comment type="caution">
    <text evidence="6">Lacks conserved residue(s) required for the propagation of feature annotation.</text>
</comment>
<dbReference type="EMBL" id="JAUDFV010000152">
    <property type="protein sequence ID" value="KAL2717973.1"/>
    <property type="molecule type" value="Genomic_DNA"/>
</dbReference>
<dbReference type="NCBIfam" id="NF001244">
    <property type="entry name" value="PRK00216.1-5"/>
    <property type="match status" value="1"/>
</dbReference>
<sequence>MIIVNLRVNFDLLYLYNLNMLTQKYFNMKTCQILHKQLKNLYFHKYNYSKAKDVNIEDNERMTHFGFKEVKESEKAKQVHTVFENIANNYDKMNDIMSLGIHRIWKDIFIQELAPTHGTRLLDCAAGTGDISFRYINFLKNTKNINSVESYVTVCDINEYMLDVGKIRAERLGYTVENNCNIEWKKEDAENLNFPDESFTAYTIAFGIRNVTHIDKVLSEAYRVLKPGGRFLCLEFTHLENDFLQWLYEQYSFQVIPVMGTLVTGKWEPYQYLAESIKKFPKQEDFKHMIDMSGFRNTSYKNLSCGIVAIHSGFKI</sequence>
<protein>
    <recommendedName>
        <fullName evidence="6">2-methoxy-6-polyprenyl-1,4-benzoquinol methylase, mitochondrial</fullName>
        <ecNumber evidence="6">2.1.1.201</ecNumber>
    </recommendedName>
    <alternativeName>
        <fullName evidence="6">Ubiquinone biosynthesis methyltransferase COQ5</fullName>
    </alternativeName>
</protein>
<feature type="binding site" evidence="6">
    <location>
        <begin position="188"/>
        <end position="189"/>
    </location>
    <ligand>
        <name>S-adenosyl-L-methionine</name>
        <dbReference type="ChEBI" id="CHEBI:59789"/>
    </ligand>
</feature>
<comment type="catalytic activity">
    <reaction evidence="6">
        <text>a 2-methoxy-6-(all-trans-polyprenyl)benzene-1,4-diol + S-adenosyl-L-methionine = a 5-methoxy-2-methyl-3-(all-trans-polyprenyl)benzene-1,4-diol + S-adenosyl-L-homocysteine + H(+)</text>
        <dbReference type="Rhea" id="RHEA:28286"/>
        <dbReference type="Rhea" id="RHEA-COMP:10858"/>
        <dbReference type="Rhea" id="RHEA-COMP:10859"/>
        <dbReference type="ChEBI" id="CHEBI:15378"/>
        <dbReference type="ChEBI" id="CHEBI:57856"/>
        <dbReference type="ChEBI" id="CHEBI:59789"/>
        <dbReference type="ChEBI" id="CHEBI:84166"/>
        <dbReference type="ChEBI" id="CHEBI:84167"/>
        <dbReference type="EC" id="2.1.1.201"/>
    </reaction>
</comment>